<dbReference type="InterPro" id="IPR022701">
    <property type="entry name" value="QTMAN_N"/>
</dbReference>
<dbReference type="CDD" id="cd03801">
    <property type="entry name" value="GT4_PimA-like"/>
    <property type="match status" value="1"/>
</dbReference>
<proteinExistence type="inferred from homology"/>
<reference evidence="9" key="1">
    <citation type="submission" date="2018-05" db="EMBL/GenBank/DDBJ databases">
        <authorList>
            <person name="Lanie J.A."/>
            <person name="Ng W.-L."/>
            <person name="Kazmierczak K.M."/>
            <person name="Andrzejewski T.M."/>
            <person name="Davidsen T.M."/>
            <person name="Wayne K.J."/>
            <person name="Tettelin H."/>
            <person name="Glass J.I."/>
            <person name="Rusch D."/>
            <person name="Podicherti R."/>
            <person name="Tsui H.-C.T."/>
            <person name="Winkler M.E."/>
        </authorList>
    </citation>
    <scope>NUCLEOTIDE SEQUENCE</scope>
</reference>
<comment type="similarity">
    <text evidence="1">Belongs to the glycosyltransferase group 1 family. Glycosyltransferase 4 subfamily.</text>
</comment>
<dbReference type="InterPro" id="IPR001296">
    <property type="entry name" value="Glyco_trans_1"/>
</dbReference>
<sequence length="358" mass="41072">MERHSQHTIELLTLPDRFWKWRMHGGAATLAQRFLKDHQRPHVILVTDMLDLTTFLALTRKVTADVPAVLYMHENQLTYPLPNEGDAGPMRRQAGARDHHYAFINYSSMLAANQVAFNSVFHREAWFEALPSFLRHFPEYNLLNSVEQLHRKSCILPVGIQTDDFQSVAAKLTRSGPPLIIWNQRWEYDKNPVQLFDALRDVADRGIEFQLAICGQGFGKMPSEFEDVEEMFGNQLIHFGFANYEQYRSLLKQATLTVSTAHHEFFGVAVLEAMAAGTFAILPHRLSYPELVTGPEVSAEAREKCLYRSYEQMVETIVWALENRQAAILLGKELARNAQRFDWREVAPAHDALFESIL</sequence>
<evidence type="ECO:0000256" key="2">
    <source>
        <dbReference type="ARBA" id="ARBA00022676"/>
    </source>
</evidence>
<dbReference type="SUPFAM" id="SSF53756">
    <property type="entry name" value="UDP-Glycosyltransferase/glycogen phosphorylase"/>
    <property type="match status" value="1"/>
</dbReference>
<keyword evidence="3" id="KW-0808">Transferase</keyword>
<dbReference type="EC" id="2.4.1.110" evidence="4"/>
<evidence type="ECO:0000259" key="7">
    <source>
        <dbReference type="Pfam" id="PF00534"/>
    </source>
</evidence>
<feature type="domain" description="Glycosyl transferase family 1" evidence="7">
    <location>
        <begin position="172"/>
        <end position="324"/>
    </location>
</feature>
<evidence type="ECO:0000256" key="5">
    <source>
        <dbReference type="ARBA" id="ARBA00044539"/>
    </source>
</evidence>
<dbReference type="Gene3D" id="3.40.50.2000">
    <property type="entry name" value="Glycogen Phosphorylase B"/>
    <property type="match status" value="2"/>
</dbReference>
<evidence type="ECO:0000256" key="1">
    <source>
        <dbReference type="ARBA" id="ARBA00009481"/>
    </source>
</evidence>
<accession>A0A382AWR6</accession>
<dbReference type="Pfam" id="PF12038">
    <property type="entry name" value="QTMAN_N"/>
    <property type="match status" value="1"/>
</dbReference>
<gene>
    <name evidence="9" type="ORF">METZ01_LOCUS158753</name>
</gene>
<dbReference type="PANTHER" id="PTHR13615">
    <property type="entry name" value="GLYCOSYLTRANSFERASE-LIKE 1"/>
    <property type="match status" value="1"/>
</dbReference>
<dbReference type="PANTHER" id="PTHR13615:SF3">
    <property type="entry name" value="GLYCOSYLTRANSFERASE-LIKE DOMAIN-CONTAINING PROTEIN 1"/>
    <property type="match status" value="1"/>
</dbReference>
<feature type="domain" description="tRNA-queuosine alpha-mannosyltransferase N-terminal" evidence="8">
    <location>
        <begin position="2"/>
        <end position="160"/>
    </location>
</feature>
<name>A0A382AWR6_9ZZZZ</name>
<evidence type="ECO:0000256" key="4">
    <source>
        <dbReference type="ARBA" id="ARBA00044517"/>
    </source>
</evidence>
<evidence type="ECO:0000259" key="8">
    <source>
        <dbReference type="Pfam" id="PF12038"/>
    </source>
</evidence>
<evidence type="ECO:0000256" key="6">
    <source>
        <dbReference type="ARBA" id="ARBA00048439"/>
    </source>
</evidence>
<dbReference type="EMBL" id="UINC01027146">
    <property type="protein sequence ID" value="SVB05899.1"/>
    <property type="molecule type" value="Genomic_DNA"/>
</dbReference>
<dbReference type="AlphaFoldDB" id="A0A382AWR6"/>
<protein>
    <recommendedName>
        <fullName evidence="5">tRNA-queuosine alpha-mannosyltransferase</fullName>
        <ecNumber evidence="4">2.4.1.110</ecNumber>
    </recommendedName>
</protein>
<dbReference type="Pfam" id="PF00534">
    <property type="entry name" value="Glycos_transf_1"/>
    <property type="match status" value="1"/>
</dbReference>
<evidence type="ECO:0000313" key="9">
    <source>
        <dbReference type="EMBL" id="SVB05899.1"/>
    </source>
</evidence>
<dbReference type="GO" id="GO:0016438">
    <property type="term" value="F:tRNA-queuosine(34) beta-mannosyltransferase activity"/>
    <property type="evidence" value="ECO:0007669"/>
    <property type="project" value="UniProtKB-EC"/>
</dbReference>
<comment type="catalytic activity">
    <reaction evidence="6">
        <text>queuosine(34) in tRNA(Asp) + GDP-alpha-D-mannose = O-4''-alpha-D-mannosylqueuosine(34) in tRNA(Asp) + GDP + H(+)</text>
        <dbReference type="Rhea" id="RHEA:12885"/>
        <dbReference type="Rhea" id="RHEA-COMP:18572"/>
        <dbReference type="Rhea" id="RHEA-COMP:18581"/>
        <dbReference type="ChEBI" id="CHEBI:15378"/>
        <dbReference type="ChEBI" id="CHEBI:57527"/>
        <dbReference type="ChEBI" id="CHEBI:58189"/>
        <dbReference type="ChEBI" id="CHEBI:194431"/>
        <dbReference type="ChEBI" id="CHEBI:194442"/>
        <dbReference type="EC" id="2.4.1.110"/>
    </reaction>
    <physiologicalReaction direction="left-to-right" evidence="6">
        <dbReference type="Rhea" id="RHEA:12886"/>
    </physiologicalReaction>
</comment>
<keyword evidence="2" id="KW-0328">Glycosyltransferase</keyword>
<dbReference type="InterPro" id="IPR051862">
    <property type="entry name" value="GT-like_domain_containing_1"/>
</dbReference>
<evidence type="ECO:0000256" key="3">
    <source>
        <dbReference type="ARBA" id="ARBA00022679"/>
    </source>
</evidence>
<organism evidence="9">
    <name type="scientific">marine metagenome</name>
    <dbReference type="NCBI Taxonomy" id="408172"/>
    <lineage>
        <taxon>unclassified sequences</taxon>
        <taxon>metagenomes</taxon>
        <taxon>ecological metagenomes</taxon>
    </lineage>
</organism>